<dbReference type="InterPro" id="IPR000792">
    <property type="entry name" value="Tscrpt_reg_LuxR_C"/>
</dbReference>
<evidence type="ECO:0000259" key="2">
    <source>
        <dbReference type="SMART" id="SM00421"/>
    </source>
</evidence>
<evidence type="ECO:0000313" key="4">
    <source>
        <dbReference type="Proteomes" id="UP001596072"/>
    </source>
</evidence>
<evidence type="ECO:0000256" key="1">
    <source>
        <dbReference type="ARBA" id="ARBA00023125"/>
    </source>
</evidence>
<dbReference type="Proteomes" id="UP001596072">
    <property type="component" value="Unassembled WGS sequence"/>
</dbReference>
<dbReference type="InterPro" id="IPR016032">
    <property type="entry name" value="Sig_transdc_resp-reg_C-effctor"/>
</dbReference>
<proteinExistence type="predicted"/>
<name>A0ABW0ZEL5_9ACTN</name>
<dbReference type="EMBL" id="JBHSNS010000004">
    <property type="protein sequence ID" value="MFC5729449.1"/>
    <property type="molecule type" value="Genomic_DNA"/>
</dbReference>
<dbReference type="RefSeq" id="WP_136434735.1">
    <property type="nucleotide sequence ID" value="NZ_JBHSNS010000004.1"/>
</dbReference>
<dbReference type="InterPro" id="IPR039420">
    <property type="entry name" value="WalR-like"/>
</dbReference>
<gene>
    <name evidence="3" type="ORF">ACFPQB_11020</name>
</gene>
<protein>
    <submittedName>
        <fullName evidence="3">LuxR C-terminal-related transcriptional regulator</fullName>
    </submittedName>
</protein>
<dbReference type="InterPro" id="IPR036388">
    <property type="entry name" value="WH-like_DNA-bd_sf"/>
</dbReference>
<dbReference type="SUPFAM" id="SSF46894">
    <property type="entry name" value="C-terminal effector domain of the bipartite response regulators"/>
    <property type="match status" value="1"/>
</dbReference>
<keyword evidence="4" id="KW-1185">Reference proteome</keyword>
<dbReference type="Gene3D" id="1.10.10.10">
    <property type="entry name" value="Winged helix-like DNA-binding domain superfamily/Winged helix DNA-binding domain"/>
    <property type="match status" value="1"/>
</dbReference>
<dbReference type="PANTHER" id="PTHR43214">
    <property type="entry name" value="TWO-COMPONENT RESPONSE REGULATOR"/>
    <property type="match status" value="1"/>
</dbReference>
<sequence>MVAERRQGHALDDAWTPQPRDVEILALLAAGLTTDLIGRRVGLSERTVRRRLRAIADELGVDSSIEVVVHAVRVGLI</sequence>
<evidence type="ECO:0000313" key="3">
    <source>
        <dbReference type="EMBL" id="MFC5729449.1"/>
    </source>
</evidence>
<dbReference type="SMART" id="SM00421">
    <property type="entry name" value="HTH_LUXR"/>
    <property type="match status" value="1"/>
</dbReference>
<reference evidence="4" key="1">
    <citation type="journal article" date="2019" name="Int. J. Syst. Evol. Microbiol.">
        <title>The Global Catalogue of Microorganisms (GCM) 10K type strain sequencing project: providing services to taxonomists for standard genome sequencing and annotation.</title>
        <authorList>
            <consortium name="The Broad Institute Genomics Platform"/>
            <consortium name="The Broad Institute Genome Sequencing Center for Infectious Disease"/>
            <person name="Wu L."/>
            <person name="Ma J."/>
        </authorList>
    </citation>
    <scope>NUCLEOTIDE SEQUENCE [LARGE SCALE GENOMIC DNA]</scope>
    <source>
        <strain evidence="4">YIM 94188</strain>
    </source>
</reference>
<comment type="caution">
    <text evidence="3">The sequence shown here is derived from an EMBL/GenBank/DDBJ whole genome shotgun (WGS) entry which is preliminary data.</text>
</comment>
<feature type="domain" description="HTH luxR-type" evidence="2">
    <location>
        <begin position="14"/>
        <end position="71"/>
    </location>
</feature>
<accession>A0ABW0ZEL5</accession>
<organism evidence="3 4">
    <name type="scientific">Nocardioides vastitatis</name>
    <dbReference type="NCBI Taxonomy" id="2568655"/>
    <lineage>
        <taxon>Bacteria</taxon>
        <taxon>Bacillati</taxon>
        <taxon>Actinomycetota</taxon>
        <taxon>Actinomycetes</taxon>
        <taxon>Propionibacteriales</taxon>
        <taxon>Nocardioidaceae</taxon>
        <taxon>Nocardioides</taxon>
    </lineage>
</organism>
<keyword evidence="1" id="KW-0238">DNA-binding</keyword>
<dbReference type="Pfam" id="PF00196">
    <property type="entry name" value="GerE"/>
    <property type="match status" value="1"/>
</dbReference>